<dbReference type="EMBL" id="AP023359">
    <property type="protein sequence ID" value="BCJ65161.1"/>
    <property type="molecule type" value="Genomic_DNA"/>
</dbReference>
<evidence type="ECO:0000313" key="3">
    <source>
        <dbReference type="Proteomes" id="UP000680866"/>
    </source>
</evidence>
<accession>A0A810MVI7</accession>
<organism evidence="2 3">
    <name type="scientific">Polymorphospora rubra</name>
    <dbReference type="NCBI Taxonomy" id="338584"/>
    <lineage>
        <taxon>Bacteria</taxon>
        <taxon>Bacillati</taxon>
        <taxon>Actinomycetota</taxon>
        <taxon>Actinomycetes</taxon>
        <taxon>Micromonosporales</taxon>
        <taxon>Micromonosporaceae</taxon>
        <taxon>Polymorphospora</taxon>
    </lineage>
</organism>
<proteinExistence type="inferred from homology"/>
<evidence type="ECO:0000256" key="1">
    <source>
        <dbReference type="RuleBase" id="RU362001"/>
    </source>
</evidence>
<dbReference type="KEGG" id="pry:Prubr_21820"/>
<dbReference type="Gene3D" id="1.10.287.1060">
    <property type="entry name" value="ESAT-6-like"/>
    <property type="match status" value="1"/>
</dbReference>
<gene>
    <name evidence="2" type="ORF">Prubr_21820</name>
</gene>
<dbReference type="InterPro" id="IPR036689">
    <property type="entry name" value="ESAT-6-like_sf"/>
</dbReference>
<dbReference type="Proteomes" id="UP000680866">
    <property type="component" value="Chromosome"/>
</dbReference>
<dbReference type="InterPro" id="IPR010310">
    <property type="entry name" value="T7SS_ESAT-6-like"/>
</dbReference>
<keyword evidence="3" id="KW-1185">Reference proteome</keyword>
<dbReference type="RefSeq" id="WP_212824439.1">
    <property type="nucleotide sequence ID" value="NZ_AP023359.1"/>
</dbReference>
<name>A0A810MVI7_9ACTN</name>
<dbReference type="AlphaFoldDB" id="A0A810MVI7"/>
<sequence>MRNDEVLVVRFGQMQQASADIQKALNTLGAQLDQLERDAAPLVAKWDGEASQAYQIRQDRWRTSSAELRAMLREIKVALDDSAADYLATDRRAAELFS</sequence>
<reference evidence="2" key="1">
    <citation type="submission" date="2020-08" db="EMBL/GenBank/DDBJ databases">
        <title>Whole genome shotgun sequence of Polymorphospora rubra NBRC 101157.</title>
        <authorList>
            <person name="Komaki H."/>
            <person name="Tamura T."/>
        </authorList>
    </citation>
    <scope>NUCLEOTIDE SEQUENCE</scope>
    <source>
        <strain evidence="2">NBRC 101157</strain>
    </source>
</reference>
<comment type="similarity">
    <text evidence="1">Belongs to the WXG100 family.</text>
</comment>
<protein>
    <recommendedName>
        <fullName evidence="1">ESAT-6-like protein</fullName>
    </recommendedName>
</protein>
<dbReference type="SUPFAM" id="SSF140453">
    <property type="entry name" value="EsxAB dimer-like"/>
    <property type="match status" value="1"/>
</dbReference>
<dbReference type="NCBIfam" id="TIGR03930">
    <property type="entry name" value="WXG100_ESAT6"/>
    <property type="match status" value="1"/>
</dbReference>
<dbReference type="Pfam" id="PF06013">
    <property type="entry name" value="WXG100"/>
    <property type="match status" value="1"/>
</dbReference>
<evidence type="ECO:0000313" key="2">
    <source>
        <dbReference type="EMBL" id="BCJ65161.1"/>
    </source>
</evidence>